<organism evidence="3 4">
    <name type="scientific">Actinobacillus delphinicola</name>
    <dbReference type="NCBI Taxonomy" id="51161"/>
    <lineage>
        <taxon>Bacteria</taxon>
        <taxon>Pseudomonadati</taxon>
        <taxon>Pseudomonadota</taxon>
        <taxon>Gammaproteobacteria</taxon>
        <taxon>Pasteurellales</taxon>
        <taxon>Pasteurellaceae</taxon>
        <taxon>Actinobacillus</taxon>
    </lineage>
</organism>
<keyword evidence="4" id="KW-1185">Reference proteome</keyword>
<evidence type="ECO:0000313" key="3">
    <source>
        <dbReference type="EMBL" id="VEJ08744.1"/>
    </source>
</evidence>
<accession>A0A448TRT4</accession>
<dbReference type="InterPro" id="IPR024402">
    <property type="entry name" value="DUF2726"/>
</dbReference>
<feature type="transmembrane region" description="Helical" evidence="1">
    <location>
        <begin position="28"/>
        <end position="49"/>
    </location>
</feature>
<name>A0A448TRT4_9PAST</name>
<reference evidence="3 4" key="1">
    <citation type="submission" date="2018-12" db="EMBL/GenBank/DDBJ databases">
        <authorList>
            <consortium name="Pathogen Informatics"/>
        </authorList>
    </citation>
    <scope>NUCLEOTIDE SEQUENCE [LARGE SCALE GENOMIC DNA]</scope>
    <source>
        <strain evidence="3 4">NCTC12871</strain>
    </source>
</reference>
<dbReference type="KEGG" id="adp:NCTC12871_00153"/>
<evidence type="ECO:0000313" key="4">
    <source>
        <dbReference type="Proteomes" id="UP000279799"/>
    </source>
</evidence>
<protein>
    <submittedName>
        <fullName evidence="3">Protein of uncharacterized function (DUF2726)</fullName>
    </submittedName>
</protein>
<proteinExistence type="predicted"/>
<feature type="domain" description="DUF2726" evidence="2">
    <location>
        <begin position="183"/>
        <end position="233"/>
    </location>
</feature>
<keyword evidence="1" id="KW-0472">Membrane</keyword>
<dbReference type="Proteomes" id="UP000279799">
    <property type="component" value="Chromosome"/>
</dbReference>
<gene>
    <name evidence="3" type="ORF">NCTC12871_00153</name>
</gene>
<keyword evidence="1" id="KW-1133">Transmembrane helix</keyword>
<dbReference type="RefSeq" id="WP_126598080.1">
    <property type="nucleotide sequence ID" value="NZ_LR134510.1"/>
</dbReference>
<sequence>MLVFILYETQPMYIFKELTREIYHLHPIHALMIGGITSLIFYSLIKCLFHFIYPKKIQKEIIYKPQIIREEKIVYIEKKEKRPFENKLDIYSYNNFFEKKPILTRNEQYFYITLCRLCREIKYHYEEDFFLLAQVPFIEIIKPKHFIPKEDYAKFFHLNKKIALENENEYQWEIQLKNSLMKTAQRVDFILADSSLNPLLIIELDDPSHENNLLNDTKRDLLFKNAGIPTLRFCYDGTSENIPTFTEISSRIMPYLGLQDEN</sequence>
<dbReference type="Pfam" id="PF10881">
    <property type="entry name" value="DUF2726"/>
    <property type="match status" value="1"/>
</dbReference>
<evidence type="ECO:0000256" key="1">
    <source>
        <dbReference type="SAM" id="Phobius"/>
    </source>
</evidence>
<dbReference type="AlphaFoldDB" id="A0A448TRT4"/>
<dbReference type="EMBL" id="LR134510">
    <property type="protein sequence ID" value="VEJ08744.1"/>
    <property type="molecule type" value="Genomic_DNA"/>
</dbReference>
<dbReference type="OrthoDB" id="5687530at2"/>
<evidence type="ECO:0000259" key="2">
    <source>
        <dbReference type="Pfam" id="PF10881"/>
    </source>
</evidence>
<keyword evidence="1" id="KW-0812">Transmembrane</keyword>